<dbReference type="GO" id="GO:0005615">
    <property type="term" value="C:extracellular space"/>
    <property type="evidence" value="ECO:0007669"/>
    <property type="project" value="TreeGrafter"/>
</dbReference>
<evidence type="ECO:0000256" key="2">
    <source>
        <dbReference type="ARBA" id="ARBA00005988"/>
    </source>
</evidence>
<sequence>MGRTKYRQKMAFKPLLHVMLVSVAVSLVLPATSALNIDFVYHHFPQMTAILRQLSNEYPELTKLYSIGKSVQGRDLWVMLVTSDPNEEPLLKPNVKYVANMHGNEPVGRELMLHLLSLLLDGYGKDNYITWLLDNTRIHIMPSMNPDGFEASSEGECSGVQGRGNANSADLNRNFPDFFAGPPKVGIQPETRAVMDWIRQKQFVLSGNFHGGALVASYPFDNIPANSPKNFRKFGSPSVTPDDDVFRHLAETYSFNHKTMYLDHSCRDGSPPFPNGTTNGAAWYSLIGGMQDYNYVWGSCMEITLEISCCKYPKSFQLPQFWSDNQKAILQYLGEVHQGVWGRITDQNNNPIHNATIKVKGREFGSRTTYRGEYWRILRPGTYTLQAEARGYDPVELNVQISKGVTVQNITLYPQSSTYYEPRSDPTFQKGGLVPSISPVPNAASYTGTTVKGLWPTYTVNETFTTVAPLTVTNETDMFDVEIFNDVSNTSMIDLVLTTNSTDFYSEVETVAFNGTNDALTSDGCFPDFDVIHNQPKFRLCECVEVWNMKFSFASLHQPCNLLTEVSETQRSCDISAWIPLPNIASIHRLQSTI</sequence>
<dbReference type="InterPro" id="IPR057247">
    <property type="entry name" value="CARBOXYPEPT_ZN_2"/>
</dbReference>
<evidence type="ECO:0000256" key="6">
    <source>
        <dbReference type="ARBA" id="ARBA00022801"/>
    </source>
</evidence>
<dbReference type="SUPFAM" id="SSF53187">
    <property type="entry name" value="Zn-dependent exopeptidases"/>
    <property type="match status" value="1"/>
</dbReference>
<dbReference type="AlphaFoldDB" id="A0A4Y2JXT7"/>
<dbReference type="CDD" id="cd03858">
    <property type="entry name" value="M14_CP_N-E_like"/>
    <property type="match status" value="1"/>
</dbReference>
<comment type="cofactor">
    <cofactor evidence="1">
        <name>Zn(2+)</name>
        <dbReference type="ChEBI" id="CHEBI:29105"/>
    </cofactor>
</comment>
<organism evidence="11 12">
    <name type="scientific">Araneus ventricosus</name>
    <name type="common">Orbweaver spider</name>
    <name type="synonym">Epeira ventricosa</name>
    <dbReference type="NCBI Taxonomy" id="182803"/>
    <lineage>
        <taxon>Eukaryota</taxon>
        <taxon>Metazoa</taxon>
        <taxon>Ecdysozoa</taxon>
        <taxon>Arthropoda</taxon>
        <taxon>Chelicerata</taxon>
        <taxon>Arachnida</taxon>
        <taxon>Araneae</taxon>
        <taxon>Araneomorphae</taxon>
        <taxon>Entelegynae</taxon>
        <taxon>Araneoidea</taxon>
        <taxon>Araneidae</taxon>
        <taxon>Araneus</taxon>
    </lineage>
</organism>
<keyword evidence="3 11" id="KW-0121">Carboxypeptidase</keyword>
<feature type="active site" description="Proton donor/acceptor" evidence="9">
    <location>
        <position position="306"/>
    </location>
</feature>
<keyword evidence="8" id="KW-0325">Glycoprotein</keyword>
<dbReference type="EMBL" id="BGPR01004006">
    <property type="protein sequence ID" value="GBM94880.1"/>
    <property type="molecule type" value="Genomic_DNA"/>
</dbReference>
<dbReference type="Gene3D" id="3.40.630.10">
    <property type="entry name" value="Zn peptidases"/>
    <property type="match status" value="1"/>
</dbReference>
<dbReference type="SUPFAM" id="SSF49464">
    <property type="entry name" value="Carboxypeptidase regulatory domain-like"/>
    <property type="match status" value="1"/>
</dbReference>
<dbReference type="Pfam" id="PF00246">
    <property type="entry name" value="Peptidase_M14"/>
    <property type="match status" value="1"/>
</dbReference>
<dbReference type="CDD" id="cd11308">
    <property type="entry name" value="Peptidase_M14NE-CP-C_like"/>
    <property type="match status" value="1"/>
</dbReference>
<dbReference type="OrthoDB" id="10249045at2759"/>
<evidence type="ECO:0000313" key="11">
    <source>
        <dbReference type="EMBL" id="GBM94880.1"/>
    </source>
</evidence>
<gene>
    <name evidence="11" type="primary">Cpm_1</name>
    <name evidence="11" type="ORF">AVEN_204438_2</name>
</gene>
<dbReference type="GO" id="GO:0008270">
    <property type="term" value="F:zinc ion binding"/>
    <property type="evidence" value="ECO:0007669"/>
    <property type="project" value="InterPro"/>
</dbReference>
<evidence type="ECO:0000256" key="3">
    <source>
        <dbReference type="ARBA" id="ARBA00022645"/>
    </source>
</evidence>
<feature type="domain" description="Peptidase M14" evidence="10">
    <location>
        <begin position="40"/>
        <end position="336"/>
    </location>
</feature>
<dbReference type="InterPro" id="IPR008969">
    <property type="entry name" value="CarboxyPept-like_regulatory"/>
</dbReference>
<keyword evidence="7" id="KW-0862">Zinc</keyword>
<dbReference type="InterPro" id="IPR000834">
    <property type="entry name" value="Peptidase_M14"/>
</dbReference>
<dbReference type="PROSITE" id="PS00133">
    <property type="entry name" value="CARBOXYPEPT_ZN_2"/>
    <property type="match status" value="1"/>
</dbReference>
<dbReference type="PROSITE" id="PS52035">
    <property type="entry name" value="PEPTIDASE_M14"/>
    <property type="match status" value="1"/>
</dbReference>
<dbReference type="Gene3D" id="2.60.40.1120">
    <property type="entry name" value="Carboxypeptidase-like, regulatory domain"/>
    <property type="match status" value="1"/>
</dbReference>
<keyword evidence="5" id="KW-0479">Metal-binding</keyword>
<dbReference type="PROSITE" id="PS00132">
    <property type="entry name" value="CARBOXYPEPT_ZN_1"/>
    <property type="match status" value="1"/>
</dbReference>
<proteinExistence type="inferred from homology"/>
<evidence type="ECO:0000259" key="10">
    <source>
        <dbReference type="PROSITE" id="PS52035"/>
    </source>
</evidence>
<keyword evidence="12" id="KW-1185">Reference proteome</keyword>
<dbReference type="PANTHER" id="PTHR11532:SF84">
    <property type="entry name" value="CARBOXYPEPTIDASE M"/>
    <property type="match status" value="1"/>
</dbReference>
<comment type="caution">
    <text evidence="11">The sequence shown here is derived from an EMBL/GenBank/DDBJ whole genome shotgun (WGS) entry which is preliminary data.</text>
</comment>
<protein>
    <submittedName>
        <fullName evidence="11">Carboxypeptidase M</fullName>
    </submittedName>
</protein>
<dbReference type="PRINTS" id="PR00765">
    <property type="entry name" value="CRBOXYPTASEA"/>
</dbReference>
<evidence type="ECO:0000256" key="4">
    <source>
        <dbReference type="ARBA" id="ARBA00022670"/>
    </source>
</evidence>
<evidence type="ECO:0000256" key="1">
    <source>
        <dbReference type="ARBA" id="ARBA00001947"/>
    </source>
</evidence>
<dbReference type="FunFam" id="3.40.630.10:FF:000020">
    <property type="entry name" value="Carboxypeptidase D"/>
    <property type="match status" value="1"/>
</dbReference>
<evidence type="ECO:0000256" key="7">
    <source>
        <dbReference type="ARBA" id="ARBA00022833"/>
    </source>
</evidence>
<name>A0A4Y2JXT7_ARAVE</name>
<dbReference type="InterPro" id="IPR050753">
    <property type="entry name" value="Peptidase_M14_domain"/>
</dbReference>
<dbReference type="SMART" id="SM00631">
    <property type="entry name" value="Zn_pept"/>
    <property type="match status" value="1"/>
</dbReference>
<dbReference type="GO" id="GO:0004181">
    <property type="term" value="F:metallocarboxypeptidase activity"/>
    <property type="evidence" value="ECO:0007669"/>
    <property type="project" value="InterPro"/>
</dbReference>
<dbReference type="PANTHER" id="PTHR11532">
    <property type="entry name" value="PROTEASE M14 CARBOXYPEPTIDASE"/>
    <property type="match status" value="1"/>
</dbReference>
<evidence type="ECO:0000256" key="9">
    <source>
        <dbReference type="PROSITE-ProRule" id="PRU01379"/>
    </source>
</evidence>
<dbReference type="InterPro" id="IPR057246">
    <property type="entry name" value="CARBOXYPEPT_ZN_1"/>
</dbReference>
<evidence type="ECO:0000256" key="8">
    <source>
        <dbReference type="ARBA" id="ARBA00023180"/>
    </source>
</evidence>
<keyword evidence="4" id="KW-0645">Protease</keyword>
<dbReference type="Pfam" id="PF13620">
    <property type="entry name" value="CarboxypepD_reg"/>
    <property type="match status" value="1"/>
</dbReference>
<dbReference type="GO" id="GO:0006518">
    <property type="term" value="P:peptide metabolic process"/>
    <property type="evidence" value="ECO:0007669"/>
    <property type="project" value="TreeGrafter"/>
</dbReference>
<comment type="similarity">
    <text evidence="2 9">Belongs to the peptidase M14 family.</text>
</comment>
<dbReference type="GO" id="GO:0016485">
    <property type="term" value="P:protein processing"/>
    <property type="evidence" value="ECO:0007669"/>
    <property type="project" value="TreeGrafter"/>
</dbReference>
<dbReference type="Proteomes" id="UP000499080">
    <property type="component" value="Unassembled WGS sequence"/>
</dbReference>
<accession>A0A4Y2JXT7</accession>
<reference evidence="11 12" key="1">
    <citation type="journal article" date="2019" name="Sci. Rep.">
        <title>Orb-weaving spider Araneus ventricosus genome elucidates the spidroin gene catalogue.</title>
        <authorList>
            <person name="Kono N."/>
            <person name="Nakamura H."/>
            <person name="Ohtoshi R."/>
            <person name="Moran D.A.P."/>
            <person name="Shinohara A."/>
            <person name="Yoshida Y."/>
            <person name="Fujiwara M."/>
            <person name="Mori M."/>
            <person name="Tomita M."/>
            <person name="Arakawa K."/>
        </authorList>
    </citation>
    <scope>NUCLEOTIDE SEQUENCE [LARGE SCALE GENOMIC DNA]</scope>
</reference>
<keyword evidence="6" id="KW-0378">Hydrolase</keyword>
<evidence type="ECO:0000256" key="5">
    <source>
        <dbReference type="ARBA" id="ARBA00022723"/>
    </source>
</evidence>
<evidence type="ECO:0000313" key="12">
    <source>
        <dbReference type="Proteomes" id="UP000499080"/>
    </source>
</evidence>